<comment type="caution">
    <text evidence="2">The sequence shown here is derived from an EMBL/GenBank/DDBJ whole genome shotgun (WGS) entry which is preliminary data.</text>
</comment>
<sequence length="203" mass="22802">MEDSDDEGDGDFDVESDGITDDTDDDGVEARVVEDGDEDDTDDVWEAEDGDEDETERDDSDTSGYEGELGDLHQTIKRIKSYYMEHNERGRHLEKQEGGSSTPPLQLGPSQEPIGSDWSISTQMHPRTSAAHAYQEFYNIRTVPQQSHGSRSLMKTSQFKQRPSNTPCLINCGRKRNDQDMALMRRLATNRCHFAPTLLAVGD</sequence>
<proteinExistence type="predicted"/>
<evidence type="ECO:0000313" key="3">
    <source>
        <dbReference type="Proteomes" id="UP000233551"/>
    </source>
</evidence>
<feature type="compositionally biased region" description="Acidic residues" evidence="1">
    <location>
        <begin position="35"/>
        <end position="61"/>
    </location>
</feature>
<evidence type="ECO:0000313" key="2">
    <source>
        <dbReference type="EMBL" id="PKI69089.1"/>
    </source>
</evidence>
<feature type="region of interest" description="Disordered" evidence="1">
    <location>
        <begin position="89"/>
        <end position="117"/>
    </location>
</feature>
<dbReference type="EMBL" id="PGOL01000523">
    <property type="protein sequence ID" value="PKI69089.1"/>
    <property type="molecule type" value="Genomic_DNA"/>
</dbReference>
<feature type="compositionally biased region" description="Acidic residues" evidence="1">
    <location>
        <begin position="1"/>
        <end position="27"/>
    </location>
</feature>
<feature type="region of interest" description="Disordered" evidence="1">
    <location>
        <begin position="1"/>
        <end position="73"/>
    </location>
</feature>
<evidence type="ECO:0000256" key="1">
    <source>
        <dbReference type="SAM" id="MobiDB-lite"/>
    </source>
</evidence>
<dbReference type="AlphaFoldDB" id="A0A2I0KKX1"/>
<accession>A0A2I0KKX1</accession>
<gene>
    <name evidence="2" type="ORF">CRG98_010558</name>
</gene>
<dbReference type="Proteomes" id="UP000233551">
    <property type="component" value="Unassembled WGS sequence"/>
</dbReference>
<organism evidence="2 3">
    <name type="scientific">Punica granatum</name>
    <name type="common">Pomegranate</name>
    <dbReference type="NCBI Taxonomy" id="22663"/>
    <lineage>
        <taxon>Eukaryota</taxon>
        <taxon>Viridiplantae</taxon>
        <taxon>Streptophyta</taxon>
        <taxon>Embryophyta</taxon>
        <taxon>Tracheophyta</taxon>
        <taxon>Spermatophyta</taxon>
        <taxon>Magnoliopsida</taxon>
        <taxon>eudicotyledons</taxon>
        <taxon>Gunneridae</taxon>
        <taxon>Pentapetalae</taxon>
        <taxon>rosids</taxon>
        <taxon>malvids</taxon>
        <taxon>Myrtales</taxon>
        <taxon>Lythraceae</taxon>
        <taxon>Punica</taxon>
    </lineage>
</organism>
<reference evidence="2 3" key="1">
    <citation type="submission" date="2017-11" db="EMBL/GenBank/DDBJ databases">
        <title>De-novo sequencing of pomegranate (Punica granatum L.) genome.</title>
        <authorList>
            <person name="Akparov Z."/>
            <person name="Amiraslanov A."/>
            <person name="Hajiyeva S."/>
            <person name="Abbasov M."/>
            <person name="Kaur K."/>
            <person name="Hamwieh A."/>
            <person name="Solovyev V."/>
            <person name="Salamov A."/>
            <person name="Braich B."/>
            <person name="Kosarev P."/>
            <person name="Mahmoud A."/>
            <person name="Hajiyev E."/>
            <person name="Babayeva S."/>
            <person name="Izzatullayeva V."/>
            <person name="Mammadov A."/>
            <person name="Mammadov A."/>
            <person name="Sharifova S."/>
            <person name="Ojaghi J."/>
            <person name="Eynullazada K."/>
            <person name="Bayramov B."/>
            <person name="Abdulazimova A."/>
            <person name="Shahmuradov I."/>
        </authorList>
    </citation>
    <scope>NUCLEOTIDE SEQUENCE [LARGE SCALE GENOMIC DNA]</scope>
    <source>
        <strain evidence="3">cv. AG2017</strain>
        <tissue evidence="2">Leaf</tissue>
    </source>
</reference>
<name>A0A2I0KKX1_PUNGR</name>
<protein>
    <submittedName>
        <fullName evidence="2">Uncharacterized protein</fullName>
    </submittedName>
</protein>
<keyword evidence="3" id="KW-1185">Reference proteome</keyword>